<dbReference type="EMBL" id="CADCSY010000110">
    <property type="protein sequence ID" value="CAA9255169.1"/>
    <property type="molecule type" value="Genomic_DNA"/>
</dbReference>
<evidence type="ECO:0000259" key="5">
    <source>
        <dbReference type="Pfam" id="PF04073"/>
    </source>
</evidence>
<dbReference type="PIRSF" id="PIRSF006181">
    <property type="entry name" value="EbsC_YbaK"/>
    <property type="match status" value="1"/>
</dbReference>
<dbReference type="InterPro" id="IPR036754">
    <property type="entry name" value="YbaK/aa-tRNA-synt-asso_dom_sf"/>
</dbReference>
<organism evidence="6">
    <name type="scientific">uncultured Acidimicrobiales bacterium</name>
    <dbReference type="NCBI Taxonomy" id="310071"/>
    <lineage>
        <taxon>Bacteria</taxon>
        <taxon>Bacillati</taxon>
        <taxon>Actinomycetota</taxon>
        <taxon>Acidimicrobiia</taxon>
        <taxon>Acidimicrobiales</taxon>
        <taxon>environmental samples</taxon>
    </lineage>
</organism>
<evidence type="ECO:0000256" key="4">
    <source>
        <dbReference type="PIRNR" id="PIRNR006181"/>
    </source>
</evidence>
<keyword evidence="3 4" id="KW-0456">Lyase</keyword>
<dbReference type="Pfam" id="PF04073">
    <property type="entry name" value="tRNA_edit"/>
    <property type="match status" value="1"/>
</dbReference>
<dbReference type="InterPro" id="IPR007214">
    <property type="entry name" value="YbaK/aa-tRNA-synth-assoc-dom"/>
</dbReference>
<dbReference type="AlphaFoldDB" id="A0A6J4ILN1"/>
<dbReference type="GO" id="GO:0016829">
    <property type="term" value="F:lyase activity"/>
    <property type="evidence" value="ECO:0007669"/>
    <property type="project" value="UniProtKB-KW"/>
</dbReference>
<dbReference type="Gene3D" id="3.90.960.10">
    <property type="entry name" value="YbaK/aminoacyl-tRNA synthetase-associated domain"/>
    <property type="match status" value="1"/>
</dbReference>
<name>A0A6J4ILN1_9ACTN</name>
<evidence type="ECO:0000256" key="1">
    <source>
        <dbReference type="ARBA" id="ARBA00009798"/>
    </source>
</evidence>
<dbReference type="NCBIfam" id="TIGR00011">
    <property type="entry name" value="YbaK_EbsC"/>
    <property type="match status" value="1"/>
</dbReference>
<proteinExistence type="inferred from homology"/>
<keyword evidence="2 4" id="KW-0648">Protein biosynthesis</keyword>
<evidence type="ECO:0000313" key="6">
    <source>
        <dbReference type="EMBL" id="CAA9255169.1"/>
    </source>
</evidence>
<protein>
    <recommendedName>
        <fullName evidence="4">Cys-tRNA(Pro)/Cys-tRNA(Cys) deacylase</fullName>
        <ecNumber evidence="4">4.2.-.-</ecNumber>
    </recommendedName>
</protein>
<evidence type="ECO:0000256" key="2">
    <source>
        <dbReference type="ARBA" id="ARBA00022917"/>
    </source>
</evidence>
<gene>
    <name evidence="6" type="ORF">AVDCRST_MAG20-2557</name>
</gene>
<feature type="domain" description="YbaK/aminoacyl-tRNA synthetase-associated" evidence="5">
    <location>
        <begin position="46"/>
        <end position="159"/>
    </location>
</feature>
<accession>A0A6J4ILN1</accession>
<reference evidence="6" key="1">
    <citation type="submission" date="2020-02" db="EMBL/GenBank/DDBJ databases">
        <authorList>
            <person name="Meier V. D."/>
        </authorList>
    </citation>
    <scope>NUCLEOTIDE SEQUENCE</scope>
    <source>
        <strain evidence="6">AVDCRST_MAG20</strain>
    </source>
</reference>
<dbReference type="InterPro" id="IPR004369">
    <property type="entry name" value="Prolyl-tRNA_editing_YbaK/EbsC"/>
</dbReference>
<dbReference type="EC" id="4.2.-.-" evidence="4"/>
<comment type="similarity">
    <text evidence="1 4">Belongs to the prolyl-tRNA editing family. YbaK/EbsC subfamily.</text>
</comment>
<dbReference type="GO" id="GO:0002161">
    <property type="term" value="F:aminoacyl-tRNA deacylase activity"/>
    <property type="evidence" value="ECO:0007669"/>
    <property type="project" value="InterPro"/>
</dbReference>
<dbReference type="GO" id="GO:0006412">
    <property type="term" value="P:translation"/>
    <property type="evidence" value="ECO:0007669"/>
    <property type="project" value="UniProtKB-KW"/>
</dbReference>
<evidence type="ECO:0000256" key="3">
    <source>
        <dbReference type="ARBA" id="ARBA00023239"/>
    </source>
</evidence>
<dbReference type="SUPFAM" id="SSF55826">
    <property type="entry name" value="YbaK/ProRS associated domain"/>
    <property type="match status" value="1"/>
</dbReference>
<dbReference type="PANTHER" id="PTHR30411">
    <property type="entry name" value="CYTOPLASMIC PROTEIN"/>
    <property type="match status" value="1"/>
</dbReference>
<sequence>MAARTGASSATPAVALARKEGIEHAVHRYVTDREGGGGEDEGYGLEAAAALGVGVDRVLKTLVAATGGGQLVVGVVPVSRMLDLRALAASVGSKRAAMADAAAAERATGYVLGGISPLGQRRRLPTVVDQGAMEHPTVFVSAGRRGLEIELDPRDLVRLAQATVAAIAGRAPAAGRVRRPGAVPDRITP</sequence>
<dbReference type="PANTHER" id="PTHR30411:SF0">
    <property type="entry name" value="CYS-TRNA(PRO)_CYS-TRNA(CYS) DEACYLASE YBAK"/>
    <property type="match status" value="1"/>
</dbReference>